<reference evidence="21 22" key="1">
    <citation type="journal article" date="2011" name="Science">
        <title>The Selaginella genome identifies genetic changes associated with the evolution of vascular plants.</title>
        <authorList>
            <person name="Banks J.A."/>
            <person name="Nishiyama T."/>
            <person name="Hasebe M."/>
            <person name="Bowman J.L."/>
            <person name="Gribskov M."/>
            <person name="dePamphilis C."/>
            <person name="Albert V.A."/>
            <person name="Aono N."/>
            <person name="Aoyama T."/>
            <person name="Ambrose B.A."/>
            <person name="Ashton N.W."/>
            <person name="Axtell M.J."/>
            <person name="Barker E."/>
            <person name="Barker M.S."/>
            <person name="Bennetzen J.L."/>
            <person name="Bonawitz N.D."/>
            <person name="Chapple C."/>
            <person name="Cheng C."/>
            <person name="Correa L.G."/>
            <person name="Dacre M."/>
            <person name="DeBarry J."/>
            <person name="Dreyer I."/>
            <person name="Elias M."/>
            <person name="Engstrom E.M."/>
            <person name="Estelle M."/>
            <person name="Feng L."/>
            <person name="Finet C."/>
            <person name="Floyd S.K."/>
            <person name="Frommer W.B."/>
            <person name="Fujita T."/>
            <person name="Gramzow L."/>
            <person name="Gutensohn M."/>
            <person name="Harholt J."/>
            <person name="Hattori M."/>
            <person name="Heyl A."/>
            <person name="Hirai T."/>
            <person name="Hiwatashi Y."/>
            <person name="Ishikawa M."/>
            <person name="Iwata M."/>
            <person name="Karol K.G."/>
            <person name="Koehler B."/>
            <person name="Kolukisaoglu U."/>
            <person name="Kubo M."/>
            <person name="Kurata T."/>
            <person name="Lalonde S."/>
            <person name="Li K."/>
            <person name="Li Y."/>
            <person name="Litt A."/>
            <person name="Lyons E."/>
            <person name="Manning G."/>
            <person name="Maruyama T."/>
            <person name="Michael T.P."/>
            <person name="Mikami K."/>
            <person name="Miyazaki S."/>
            <person name="Morinaga S."/>
            <person name="Murata T."/>
            <person name="Mueller-Roeber B."/>
            <person name="Nelson D.R."/>
            <person name="Obara M."/>
            <person name="Oguri Y."/>
            <person name="Olmstead R.G."/>
            <person name="Onodera N."/>
            <person name="Petersen B.L."/>
            <person name="Pils B."/>
            <person name="Prigge M."/>
            <person name="Rensing S.A."/>
            <person name="Riano-Pachon D.M."/>
            <person name="Roberts A.W."/>
            <person name="Sato Y."/>
            <person name="Scheller H.V."/>
            <person name="Schulz B."/>
            <person name="Schulz C."/>
            <person name="Shakirov E.V."/>
            <person name="Shibagaki N."/>
            <person name="Shinohara N."/>
            <person name="Shippen D.E."/>
            <person name="Soerensen I."/>
            <person name="Sotooka R."/>
            <person name="Sugimoto N."/>
            <person name="Sugita M."/>
            <person name="Sumikawa N."/>
            <person name="Tanurdzic M."/>
            <person name="Theissen G."/>
            <person name="Ulvskov P."/>
            <person name="Wakazuki S."/>
            <person name="Weng J.K."/>
            <person name="Willats W.W."/>
            <person name="Wipf D."/>
            <person name="Wolf P.G."/>
            <person name="Yang L."/>
            <person name="Zimmer A.D."/>
            <person name="Zhu Q."/>
            <person name="Mitros T."/>
            <person name="Hellsten U."/>
            <person name="Loque D."/>
            <person name="Otillar R."/>
            <person name="Salamov A."/>
            <person name="Schmutz J."/>
            <person name="Shapiro H."/>
            <person name="Lindquist E."/>
            <person name="Lucas S."/>
            <person name="Rokhsar D."/>
            <person name="Grigoriev I.V."/>
        </authorList>
    </citation>
    <scope>NUCLEOTIDE SEQUENCE [LARGE SCALE GENOMIC DNA]</scope>
</reference>
<feature type="active site" description="Proton acceptor" evidence="14">
    <location>
        <position position="64"/>
    </location>
</feature>
<comment type="function">
    <text evidence="2">Removal of H(2)O(2), oxidation of toxic reductants, biosynthesis and degradation of lignin, suberization, auxin catabolism, response to environmental stresses such as wounding, pathogen attack and oxidative stress. These functions might be dependent on each isozyme/isoform in each plant tissue.</text>
</comment>
<feature type="signal peptide" evidence="19">
    <location>
        <begin position="1"/>
        <end position="21"/>
    </location>
</feature>
<dbReference type="GO" id="GO:0042744">
    <property type="term" value="P:hydrogen peroxide catabolic process"/>
    <property type="evidence" value="ECO:0007669"/>
    <property type="project" value="UniProtKB-KW"/>
</dbReference>
<evidence type="ECO:0000256" key="11">
    <source>
        <dbReference type="ARBA" id="ARBA00023004"/>
    </source>
</evidence>
<feature type="domain" description="Plant heme peroxidase family profile" evidence="20">
    <location>
        <begin position="23"/>
        <end position="334"/>
    </location>
</feature>
<evidence type="ECO:0000256" key="16">
    <source>
        <dbReference type="PIRSR" id="PIRSR600823-3"/>
    </source>
</evidence>
<dbReference type="PRINTS" id="PR00458">
    <property type="entry name" value="PEROXIDASE"/>
</dbReference>
<dbReference type="GO" id="GO:0005576">
    <property type="term" value="C:extracellular region"/>
    <property type="evidence" value="ECO:0007669"/>
    <property type="project" value="UniProtKB-SubCell"/>
</dbReference>
<evidence type="ECO:0000256" key="1">
    <source>
        <dbReference type="ARBA" id="ARBA00000189"/>
    </source>
</evidence>
<feature type="binding site" evidence="15">
    <location>
        <position position="164"/>
    </location>
    <ligand>
        <name>substrate</name>
    </ligand>
</feature>
<feature type="binding site" evidence="16">
    <location>
        <position position="254"/>
    </location>
    <ligand>
        <name>Ca(2+)</name>
        <dbReference type="ChEBI" id="CHEBI:29108"/>
        <label>2</label>
    </ligand>
</feature>
<evidence type="ECO:0000256" key="14">
    <source>
        <dbReference type="PIRSR" id="PIRSR600823-1"/>
    </source>
</evidence>
<feature type="disulfide bond" evidence="18">
    <location>
        <begin position="66"/>
        <end position="71"/>
    </location>
</feature>
<keyword evidence="4 19" id="KW-0964">Secreted</keyword>
<feature type="binding site" evidence="16">
    <location>
        <position position="262"/>
    </location>
    <ligand>
        <name>Ca(2+)</name>
        <dbReference type="ChEBI" id="CHEBI:29108"/>
        <label>2</label>
    </ligand>
</feature>
<dbReference type="FunCoup" id="D8RUS5">
    <property type="interactions" value="149"/>
</dbReference>
<dbReference type="Gene3D" id="1.10.520.10">
    <property type="match status" value="1"/>
</dbReference>
<dbReference type="OMA" id="AMIRMSE"/>
<dbReference type="eggNOG" id="ENOG502QPX7">
    <property type="taxonomic scope" value="Eukaryota"/>
</dbReference>
<evidence type="ECO:0000256" key="13">
    <source>
        <dbReference type="ARBA" id="ARBA00023180"/>
    </source>
</evidence>
<evidence type="ECO:0000256" key="19">
    <source>
        <dbReference type="RuleBase" id="RU362060"/>
    </source>
</evidence>
<evidence type="ECO:0000256" key="5">
    <source>
        <dbReference type="ARBA" id="ARBA00022559"/>
    </source>
</evidence>
<feature type="binding site" evidence="16">
    <location>
        <position position="195"/>
    </location>
    <ligand>
        <name>Ca(2+)</name>
        <dbReference type="ChEBI" id="CHEBI:29108"/>
        <label>2</label>
    </ligand>
</feature>
<feature type="binding site" evidence="16">
    <location>
        <position position="257"/>
    </location>
    <ligand>
        <name>Ca(2+)</name>
        <dbReference type="ChEBI" id="CHEBI:29108"/>
        <label>2</label>
    </ligand>
</feature>
<comment type="similarity">
    <text evidence="19">Belongs to the peroxidase family. Classical plant (class III) peroxidase subfamily.</text>
</comment>
<keyword evidence="5 19" id="KW-0575">Peroxidase</keyword>
<feature type="binding site" evidence="16">
    <location>
        <position position="65"/>
    </location>
    <ligand>
        <name>Ca(2+)</name>
        <dbReference type="ChEBI" id="CHEBI:29108"/>
        <label>1</label>
    </ligand>
</feature>
<keyword evidence="7 16" id="KW-0479">Metal-binding</keyword>
<comment type="catalytic activity">
    <reaction evidence="1 19">
        <text>2 a phenolic donor + H2O2 = 2 a phenolic radical donor + 2 H2O</text>
        <dbReference type="Rhea" id="RHEA:56136"/>
        <dbReference type="ChEBI" id="CHEBI:15377"/>
        <dbReference type="ChEBI" id="CHEBI:16240"/>
        <dbReference type="ChEBI" id="CHEBI:139520"/>
        <dbReference type="ChEBI" id="CHEBI:139521"/>
        <dbReference type="EC" id="1.11.1.7"/>
    </reaction>
</comment>
<feature type="binding site" evidence="16">
    <location>
        <position position="70"/>
    </location>
    <ligand>
        <name>Ca(2+)</name>
        <dbReference type="ChEBI" id="CHEBI:29108"/>
        <label>1</label>
    </ligand>
</feature>
<dbReference type="GO" id="GO:0009505">
    <property type="term" value="C:plant-type cell wall"/>
    <property type="evidence" value="ECO:0000318"/>
    <property type="project" value="GO_Central"/>
</dbReference>
<dbReference type="HOGENOM" id="CLU_010543_0_3_1"/>
<feature type="chain" id="PRO_5005127300" description="Peroxidase" evidence="19">
    <location>
        <begin position="22"/>
        <end position="336"/>
    </location>
</feature>
<feature type="site" description="Transition state stabilizer" evidence="17">
    <location>
        <position position="60"/>
    </location>
</feature>
<evidence type="ECO:0000256" key="6">
    <source>
        <dbReference type="ARBA" id="ARBA00022617"/>
    </source>
</evidence>
<keyword evidence="11 19" id="KW-0408">Iron</keyword>
<feature type="binding site" evidence="16">
    <location>
        <position position="68"/>
    </location>
    <ligand>
        <name>Ca(2+)</name>
        <dbReference type="ChEBI" id="CHEBI:29108"/>
        <label>1</label>
    </ligand>
</feature>
<evidence type="ECO:0000256" key="7">
    <source>
        <dbReference type="ARBA" id="ARBA00022723"/>
    </source>
</evidence>
<dbReference type="AlphaFoldDB" id="D8RUS5"/>
<dbReference type="InterPro" id="IPR000823">
    <property type="entry name" value="Peroxidase_pln"/>
</dbReference>
<feature type="disulfide bond" evidence="18">
    <location>
        <begin position="33"/>
        <end position="112"/>
    </location>
</feature>
<keyword evidence="9 16" id="KW-0106">Calcium</keyword>
<dbReference type="PROSITE" id="PS00436">
    <property type="entry name" value="PEROXIDASE_2"/>
    <property type="match status" value="1"/>
</dbReference>
<dbReference type="SUPFAM" id="SSF48113">
    <property type="entry name" value="Heme-dependent peroxidases"/>
    <property type="match status" value="1"/>
</dbReference>
<comment type="cofactor">
    <cofactor evidence="19">
        <name>heme b</name>
        <dbReference type="ChEBI" id="CHEBI:60344"/>
    </cofactor>
    <text evidence="19">Binds 1 heme b (iron(II)-protoporphyrin IX) group per subunit.</text>
</comment>
<dbReference type="EMBL" id="GL377590">
    <property type="protein sequence ID" value="EFJ24269.1"/>
    <property type="molecule type" value="Genomic_DNA"/>
</dbReference>
<dbReference type="Pfam" id="PF00141">
    <property type="entry name" value="peroxidase"/>
    <property type="match status" value="1"/>
</dbReference>
<dbReference type="GO" id="GO:0140825">
    <property type="term" value="F:lactoperoxidase activity"/>
    <property type="evidence" value="ECO:0007669"/>
    <property type="project" value="UniProtKB-EC"/>
</dbReference>
<evidence type="ECO:0000256" key="18">
    <source>
        <dbReference type="PIRSR" id="PIRSR600823-5"/>
    </source>
</evidence>
<evidence type="ECO:0000256" key="9">
    <source>
        <dbReference type="ARBA" id="ARBA00022837"/>
    </source>
</evidence>
<keyword evidence="19" id="KW-0376">Hydrogen peroxide</keyword>
<evidence type="ECO:0000256" key="17">
    <source>
        <dbReference type="PIRSR" id="PIRSR600823-4"/>
    </source>
</evidence>
<accession>D8RUS5</accession>
<protein>
    <recommendedName>
        <fullName evidence="3 19">Peroxidase</fullName>
        <ecNumber evidence="3 19">1.11.1.7</ecNumber>
    </recommendedName>
</protein>
<evidence type="ECO:0000259" key="20">
    <source>
        <dbReference type="PROSITE" id="PS50873"/>
    </source>
</evidence>
<dbReference type="InterPro" id="IPR033905">
    <property type="entry name" value="Secretory_peroxidase"/>
</dbReference>
<name>D8RUS5_SELML</name>
<dbReference type="Gene3D" id="1.10.420.10">
    <property type="entry name" value="Peroxidase, domain 2"/>
    <property type="match status" value="1"/>
</dbReference>
<evidence type="ECO:0000256" key="10">
    <source>
        <dbReference type="ARBA" id="ARBA00023002"/>
    </source>
</evidence>
<dbReference type="CDD" id="cd00693">
    <property type="entry name" value="secretory_peroxidase"/>
    <property type="match status" value="1"/>
</dbReference>
<evidence type="ECO:0000256" key="12">
    <source>
        <dbReference type="ARBA" id="ARBA00023157"/>
    </source>
</evidence>
<dbReference type="Proteomes" id="UP000001514">
    <property type="component" value="Unassembled WGS sequence"/>
</dbReference>
<dbReference type="PROSITE" id="PS50873">
    <property type="entry name" value="PEROXIDASE_4"/>
    <property type="match status" value="1"/>
</dbReference>
<dbReference type="PANTHER" id="PTHR31388:SF264">
    <property type="entry name" value="PEROXIDASE 59"/>
    <property type="match status" value="1"/>
</dbReference>
<keyword evidence="8 19" id="KW-0732">Signal</keyword>
<evidence type="ECO:0000256" key="15">
    <source>
        <dbReference type="PIRSR" id="PIRSR600823-2"/>
    </source>
</evidence>
<feature type="binding site" evidence="16">
    <location>
        <position position="72"/>
    </location>
    <ligand>
        <name>Ca(2+)</name>
        <dbReference type="ChEBI" id="CHEBI:29108"/>
        <label>1</label>
    </ligand>
</feature>
<keyword evidence="22" id="KW-1185">Reference proteome</keyword>
<keyword evidence="12 18" id="KW-1015">Disulfide bond</keyword>
<dbReference type="GO" id="GO:0020037">
    <property type="term" value="F:heme binding"/>
    <property type="evidence" value="ECO:0007669"/>
    <property type="project" value="UniProtKB-UniRule"/>
</dbReference>
<evidence type="ECO:0000256" key="4">
    <source>
        <dbReference type="ARBA" id="ARBA00022525"/>
    </source>
</evidence>
<evidence type="ECO:0000256" key="8">
    <source>
        <dbReference type="ARBA" id="ARBA00022729"/>
    </source>
</evidence>
<keyword evidence="13" id="KW-0325">Glycoprotein</keyword>
<dbReference type="PANTHER" id="PTHR31388">
    <property type="entry name" value="PEROXIDASE 72-RELATED"/>
    <property type="match status" value="1"/>
</dbReference>
<feature type="binding site" evidence="16">
    <location>
        <position position="86"/>
    </location>
    <ligand>
        <name>Ca(2+)</name>
        <dbReference type="ChEBI" id="CHEBI:29108"/>
        <label>1</label>
    </ligand>
</feature>
<dbReference type="PRINTS" id="PR00461">
    <property type="entry name" value="PLPEROXIDASE"/>
</dbReference>
<dbReference type="GO" id="GO:0006979">
    <property type="term" value="P:response to oxidative stress"/>
    <property type="evidence" value="ECO:0007669"/>
    <property type="project" value="UniProtKB-UniRule"/>
</dbReference>
<sequence>MAKLWIAVVFGTIGILASVASSQLSVGFYEKQCPQVEAVVQSFVQDAITRKPGVGAGLLRLQFHDCFVQGCDASVLIDSTKNNSAEKDAPPNISLRGFEVIDAAKAALETQCPGVVSCADIVAYAARDSVFKALFFLGGPFWEVPVGRRDGTISRMKEANASLPAPFFNVAQLTQNFAAQGLSQDDMIVLSGKNTLIFRSSHDRDRALLHIQPQAVQLQRQRFHRSHPGSKLRDRLEEAVPARESRGINSVVLDSHTPIHFDNSYYVNLALQKGVLGSDQVLFSDAATSKAIKTSSVDEESWRAKFAAAMIKMGSVKVKTGQQGEIRKSCRAVNHS</sequence>
<dbReference type="FunFam" id="1.10.520.10:FF:000001">
    <property type="entry name" value="Peroxidase"/>
    <property type="match status" value="1"/>
</dbReference>
<dbReference type="KEGG" id="smo:SELMODRAFT_232359"/>
<keyword evidence="10 19" id="KW-0560">Oxidoreductase</keyword>
<dbReference type="InterPro" id="IPR010255">
    <property type="entry name" value="Haem_peroxidase_sf"/>
</dbReference>
<evidence type="ECO:0000313" key="22">
    <source>
        <dbReference type="Proteomes" id="UP000001514"/>
    </source>
</evidence>
<dbReference type="Gramene" id="EFJ24269">
    <property type="protein sequence ID" value="EFJ24269"/>
    <property type="gene ID" value="SELMODRAFT_232359"/>
</dbReference>
<proteinExistence type="inferred from homology"/>
<keyword evidence="6 19" id="KW-0349">Heme</keyword>
<comment type="subcellular location">
    <subcellularLocation>
        <location evidence="19">Secreted</location>
    </subcellularLocation>
</comment>
<feature type="disulfide bond" evidence="18">
    <location>
        <begin position="118"/>
        <end position="330"/>
    </location>
</feature>
<dbReference type="GO" id="GO:0046872">
    <property type="term" value="F:metal ion binding"/>
    <property type="evidence" value="ECO:0007669"/>
    <property type="project" value="UniProtKB-UniRule"/>
</dbReference>
<dbReference type="GO" id="GO:0004601">
    <property type="term" value="F:peroxidase activity"/>
    <property type="evidence" value="ECO:0000318"/>
    <property type="project" value="GO_Central"/>
</dbReference>
<dbReference type="InterPro" id="IPR019794">
    <property type="entry name" value="Peroxidases_AS"/>
</dbReference>
<evidence type="ECO:0000313" key="21">
    <source>
        <dbReference type="EMBL" id="EFJ24269.1"/>
    </source>
</evidence>
<organism evidence="22">
    <name type="scientific">Selaginella moellendorffii</name>
    <name type="common">Spikemoss</name>
    <dbReference type="NCBI Taxonomy" id="88036"/>
    <lineage>
        <taxon>Eukaryota</taxon>
        <taxon>Viridiplantae</taxon>
        <taxon>Streptophyta</taxon>
        <taxon>Embryophyta</taxon>
        <taxon>Tracheophyta</taxon>
        <taxon>Lycopodiopsida</taxon>
        <taxon>Selaginellales</taxon>
        <taxon>Selaginellaceae</taxon>
        <taxon>Selaginella</taxon>
    </lineage>
</organism>
<gene>
    <name evidence="21" type="ORF">SELMODRAFT_232359</name>
</gene>
<comment type="cofactor">
    <cofactor evidence="16 19">
        <name>Ca(2+)</name>
        <dbReference type="ChEBI" id="CHEBI:29108"/>
    </cofactor>
    <text evidence="16 19">Binds 2 calcium ions per subunit.</text>
</comment>
<dbReference type="STRING" id="88036.D8RUS5"/>
<dbReference type="InParanoid" id="D8RUS5"/>
<dbReference type="InterPro" id="IPR002016">
    <property type="entry name" value="Haem_peroxidase"/>
</dbReference>
<feature type="binding site" evidence="16">
    <location>
        <position position="74"/>
    </location>
    <ligand>
        <name>Ca(2+)</name>
        <dbReference type="ChEBI" id="CHEBI:29108"/>
        <label>1</label>
    </ligand>
</feature>
<dbReference type="EC" id="1.11.1.7" evidence="3 19"/>
<evidence type="ECO:0000256" key="2">
    <source>
        <dbReference type="ARBA" id="ARBA00002322"/>
    </source>
</evidence>
<evidence type="ECO:0000256" key="3">
    <source>
        <dbReference type="ARBA" id="ARBA00012313"/>
    </source>
</evidence>